<comment type="caution">
    <text evidence="7">The sequence shown here is derived from an EMBL/GenBank/DDBJ whole genome shotgun (WGS) entry which is preliminary data.</text>
</comment>
<feature type="compositionally biased region" description="Low complexity" evidence="5">
    <location>
        <begin position="1874"/>
        <end position="1888"/>
    </location>
</feature>
<name>A0ABR1S758_9PEZI</name>
<dbReference type="PANTHER" id="PTHR12792:SF0">
    <property type="entry name" value="SEPARIN"/>
    <property type="match status" value="1"/>
</dbReference>
<keyword evidence="8" id="KW-1185">Reference proteome</keyword>
<feature type="compositionally biased region" description="Basic and acidic residues" evidence="5">
    <location>
        <begin position="1439"/>
        <end position="1449"/>
    </location>
</feature>
<reference evidence="7 8" key="1">
    <citation type="submission" date="2023-01" db="EMBL/GenBank/DDBJ databases">
        <title>Analysis of 21 Apiospora genomes using comparative genomics revels a genus with tremendous synthesis potential of carbohydrate active enzymes and secondary metabolites.</title>
        <authorList>
            <person name="Sorensen T."/>
        </authorList>
    </citation>
    <scope>NUCLEOTIDE SEQUENCE [LARGE SCALE GENOMIC DNA]</scope>
    <source>
        <strain evidence="7 8">CBS 20057</strain>
    </source>
</reference>
<dbReference type="EMBL" id="JAQQWI010000007">
    <property type="protein sequence ID" value="KAK8027603.1"/>
    <property type="molecule type" value="Genomic_DNA"/>
</dbReference>
<gene>
    <name evidence="7" type="ORF">PG991_004659</name>
</gene>
<dbReference type="InterPro" id="IPR011990">
    <property type="entry name" value="TPR-like_helical_dom_sf"/>
</dbReference>
<feature type="region of interest" description="Disordered" evidence="5">
    <location>
        <begin position="1872"/>
        <end position="1897"/>
    </location>
</feature>
<feature type="region of interest" description="Disordered" evidence="5">
    <location>
        <begin position="107"/>
        <end position="160"/>
    </location>
</feature>
<feature type="compositionally biased region" description="Polar residues" evidence="5">
    <location>
        <begin position="135"/>
        <end position="158"/>
    </location>
</feature>
<feature type="region of interest" description="Disordered" evidence="5">
    <location>
        <begin position="32"/>
        <end position="86"/>
    </location>
</feature>
<proteinExistence type="predicted"/>
<dbReference type="InterPro" id="IPR005314">
    <property type="entry name" value="Peptidase_C50"/>
</dbReference>
<evidence type="ECO:0000256" key="2">
    <source>
        <dbReference type="ARBA" id="ARBA00012489"/>
    </source>
</evidence>
<evidence type="ECO:0000256" key="1">
    <source>
        <dbReference type="ARBA" id="ARBA00000451"/>
    </source>
</evidence>
<dbReference type="InterPro" id="IPR030397">
    <property type="entry name" value="SEPARIN_core_dom"/>
</dbReference>
<feature type="region of interest" description="Disordered" evidence="5">
    <location>
        <begin position="1437"/>
        <end position="1467"/>
    </location>
</feature>
<dbReference type="PANTHER" id="PTHR12792">
    <property type="entry name" value="EXTRA SPINDLE POLES 1-RELATED"/>
    <property type="match status" value="1"/>
</dbReference>
<dbReference type="Proteomes" id="UP001396898">
    <property type="component" value="Unassembled WGS sequence"/>
</dbReference>
<evidence type="ECO:0000256" key="4">
    <source>
        <dbReference type="ARBA" id="ARBA00022829"/>
    </source>
</evidence>
<dbReference type="Pfam" id="PF03568">
    <property type="entry name" value="Separin_C"/>
    <property type="match status" value="1"/>
</dbReference>
<dbReference type="Gene3D" id="1.25.40.10">
    <property type="entry name" value="Tetratricopeptide repeat domain"/>
    <property type="match status" value="1"/>
</dbReference>
<dbReference type="EC" id="3.4.22.49" evidence="2"/>
<feature type="compositionally biased region" description="Low complexity" evidence="5">
    <location>
        <begin position="2066"/>
        <end position="2076"/>
    </location>
</feature>
<feature type="compositionally biased region" description="Low complexity" evidence="5">
    <location>
        <begin position="52"/>
        <end position="65"/>
    </location>
</feature>
<evidence type="ECO:0000259" key="6">
    <source>
        <dbReference type="PROSITE" id="PS51700"/>
    </source>
</evidence>
<feature type="region of interest" description="Disordered" evidence="5">
    <location>
        <begin position="2048"/>
        <end position="2087"/>
    </location>
</feature>
<feature type="region of interest" description="Disordered" evidence="5">
    <location>
        <begin position="1124"/>
        <end position="1152"/>
    </location>
</feature>
<evidence type="ECO:0000313" key="7">
    <source>
        <dbReference type="EMBL" id="KAK8027603.1"/>
    </source>
</evidence>
<organism evidence="7 8">
    <name type="scientific">Apiospora marii</name>
    <dbReference type="NCBI Taxonomy" id="335849"/>
    <lineage>
        <taxon>Eukaryota</taxon>
        <taxon>Fungi</taxon>
        <taxon>Dikarya</taxon>
        <taxon>Ascomycota</taxon>
        <taxon>Pezizomycotina</taxon>
        <taxon>Sordariomycetes</taxon>
        <taxon>Xylariomycetidae</taxon>
        <taxon>Amphisphaeriales</taxon>
        <taxon>Apiosporaceae</taxon>
        <taxon>Apiospora</taxon>
    </lineage>
</organism>
<comment type="catalytic activity">
    <reaction evidence="1">
        <text>All bonds known to be hydrolyzed by this endopeptidase have arginine in P1 and an acidic residue in P4. P6 is often occupied by an acidic residue or by a hydroxy-amino-acid residue, the phosphorylation of which enhances cleavage.</text>
        <dbReference type="EC" id="3.4.22.49"/>
    </reaction>
</comment>
<feature type="compositionally biased region" description="Polar residues" evidence="5">
    <location>
        <begin position="109"/>
        <end position="118"/>
    </location>
</feature>
<keyword evidence="3" id="KW-0378">Hydrolase</keyword>
<feature type="compositionally biased region" description="Basic and acidic residues" evidence="5">
    <location>
        <begin position="71"/>
        <end position="86"/>
    </location>
</feature>
<feature type="domain" description="Peptidase C50" evidence="6">
    <location>
        <begin position="1898"/>
        <end position="1995"/>
    </location>
</feature>
<evidence type="ECO:0000256" key="3">
    <source>
        <dbReference type="ARBA" id="ARBA00022801"/>
    </source>
</evidence>
<keyword evidence="4" id="KW-0159">Chromosome partition</keyword>
<evidence type="ECO:0000313" key="8">
    <source>
        <dbReference type="Proteomes" id="UP001396898"/>
    </source>
</evidence>
<dbReference type="PROSITE" id="PS51700">
    <property type="entry name" value="SEPARIN"/>
    <property type="match status" value="1"/>
</dbReference>
<accession>A0ABR1S758</accession>
<protein>
    <recommendedName>
        <fullName evidence="2">separase</fullName>
        <ecNumber evidence="2">3.4.22.49</ecNumber>
    </recommendedName>
</protein>
<evidence type="ECO:0000256" key="5">
    <source>
        <dbReference type="SAM" id="MobiDB-lite"/>
    </source>
</evidence>
<sequence>MASLTTQADAIRSAITSVQTCTPTISATLKELLQGTDPEVAEPEAAKGRTRAAPPSKSKPAAAAKKTCRATKQDDERNNDALPPKEKALLATQVINATLKALGDAAKSSPASVANTRTAAPVQATKAEPRKGLRRSSSMPMTPLQPRTLNRVSTSPTAAKSCRPQTAVPAASSGCLAMVECTRAAFATLRTLSTSGNITLPELQIESGMSSFVNRLIALSLFEYAVKELRLLKRRLEAVISKGNSKKAKAPVAAEATTAAKTLSDLFDYPAFDASAPVAQLVVTSQLQALRVLYGLKKSSYLDSALPFLRPTHQSSPLILLIPSPNDTPQNRLKSARQLESLAQSLLSLTPSVSANDDGVALEPRLSPSPETSLEVQSIALKARLHSWGLSGHKGDLDKELLSPLSRCLAAFNRRSQGEASSKCAAANSAFEQVWQMFEAMGLRTSESSRSLMAAIYQSLGTLSREAGNIKDAIKWIVKLRNLTNTKDDSAARCHAVTAQLLALSLKQTSEADESMITEVVDGLQGSLSGSTSDLDDLLTSICQVRKAAVGIVLGAGRSSAKPNPTRSSLETLLLQLPQFTLRWLGKPPASGGPTKDFLRFEQRRQLLSKYIHHVLDSVLMLVKALLEEDNMAWDLMDSIFQECLALLENMGDLSVLGGNPSASYHVKISHFYYQQHILLRKKASNPKDALRALRRSIDAVKQQPELEQTKAQLLAKQERLAELCRSSGRKDDAADALRSIRDSIVREDIVTQITSALASSPPMAAWQMNGKTQSLSRTVCTLAKVDPKPCDWTWLLTGSDKTTALEHDFYFIYSTDAKLRKYLEFGEPLVENLLQSYPSGAFPIRRLRTLIQLLTVHIESHDSIQTWVEEAKTLSKSLQIGKLGEDTGLARYIPHVKSLITCLAALFEPEVDWKPVQEAVGFWSPILTNIKSSEDLYSHVDNPAQLLTILQSLSDFARMRGMDSLLESILELLSTVSKLQSQNDPACLVAQNTALCLQYLTVGHSTKAETVLGMSQVWLSSPDIPHETAANFHLCSAEYQMATGNYEKAERHLADAHASGVASMSEKSPRSSRATRKLSIAYASFLQAMLVLERGNPDEALRYAKNAVRILYHDWAKLETMKGSAGIQGDEPSQVEASEDDSSFNSSVSSASDAVRARTGPEFWAMVYPLFRFVLRLSSVYAHIGMFQETMYYGEQALKIARSTNSANYIMQSQAWLAAIHMKAGATEKALELASEIKTSLVKLEPNYSTVKLACQLSQIYRDMADYAAESELLDQAEAMIARLDKQEASGGVDLDKQMAKLTIKDKAPPKATRLPRSRVTKPVSKAATKRKTAATAAKVLTELKPMPVIEDKQLVFMRASILQQRSAALLREREWKAAVEALQTAGGLPRLSADITQDSLFMAVALIGQSLELMGKDSVFSAVLDSTLSFPTVAGSARDKASAEKTPSKKSSPPRKGRAPQQEGPPFLETLRQARDHLLDAHSAAVMNGDGVLVQRVATLLQNTFILLSTTNHSKVSGSSHPAYATCSVEMARNLVWRRERKTLQLDSNKGAKLEWPMPVEASESRRSSLSLTVDMNRFQREYIDIIPSSWNVVSVSLSDNKHDLCITKLQAGHSPFAIRLPLERAMSRDADTEVFNFEQGRAELLDIIGIANRTCHDARDMSAKGAKSAWWTERESLDERMKDMLENIEHTWLGGFKGVFSQHHRRSELLAKFQKSFQNILDNNLPSRRQVRGRRTKAASAPKVSLDPRILDLFIGLGDATMPDCDFDEPLTDLLYFVVDILQFHGERNAYDEIDFDRVAIEITDALRSYHTAAKSSKDSQEQSHTILVLDKSLHIVPWESLPCMQGVAVSRVPSLACLRRSILEQRASQESEVSSSEGTEQSTEQLHEGHHISRKSGTYILNPGADLKNTQSVFGRPLSGLPLSWSAIEARAPTESEFESALTKSDLLLYFGHGSGAQYIRGRTIRKMEKCRAVALLMGCSSASLTAPGDFEPHGPVWNYMLAGSPAVVGTLWDVTDRDIDRYAGRLFEEWGLFSRGTFLEEEGNKKSRSAGSQKGKKKGKAAVAAASSSSSDRGDDEGARNGPTSLVEAVAKARDACKFRYLTAAAVCVYGIPVYVGK</sequence>